<name>A0A938XWP9_9FIRM</name>
<organism evidence="3 4">
    <name type="scientific">Halanaerobacter jeridensis</name>
    <dbReference type="NCBI Taxonomy" id="706427"/>
    <lineage>
        <taxon>Bacteria</taxon>
        <taxon>Bacillati</taxon>
        <taxon>Bacillota</taxon>
        <taxon>Clostridia</taxon>
        <taxon>Halanaerobiales</taxon>
        <taxon>Halobacteroidaceae</taxon>
        <taxon>Halanaerobacter</taxon>
    </lineage>
</organism>
<dbReference type="Gene3D" id="1.10.3210.10">
    <property type="entry name" value="Hypothetical protein af1432"/>
    <property type="match status" value="1"/>
</dbReference>
<dbReference type="NCBIfam" id="TIGR00277">
    <property type="entry name" value="HDIG"/>
    <property type="match status" value="1"/>
</dbReference>
<dbReference type="AlphaFoldDB" id="A0A938XWP9"/>
<dbReference type="SUPFAM" id="SSF109604">
    <property type="entry name" value="HD-domain/PDEase-like"/>
    <property type="match status" value="1"/>
</dbReference>
<evidence type="ECO:0000313" key="4">
    <source>
        <dbReference type="Proteomes" id="UP000774000"/>
    </source>
</evidence>
<dbReference type="InterPro" id="IPR037522">
    <property type="entry name" value="HD_GYP_dom"/>
</dbReference>
<dbReference type="Pfam" id="PF13487">
    <property type="entry name" value="HD_5"/>
    <property type="match status" value="1"/>
</dbReference>
<comment type="caution">
    <text evidence="3">The sequence shown here is derived from an EMBL/GenBank/DDBJ whole genome shotgun (WGS) entry which is preliminary data.</text>
</comment>
<reference evidence="3" key="1">
    <citation type="submission" date="2021-01" db="EMBL/GenBank/DDBJ databases">
        <title>Genomic Encyclopedia of Type Strains, Phase IV (KMG-IV): sequencing the most valuable type-strain genomes for metagenomic binning, comparative biology and taxonomic classification.</title>
        <authorList>
            <person name="Goeker M."/>
        </authorList>
    </citation>
    <scope>NUCLEOTIDE SEQUENCE</scope>
    <source>
        <strain evidence="3">DSM 23230</strain>
    </source>
</reference>
<gene>
    <name evidence="3" type="ORF">JOC47_002517</name>
</gene>
<dbReference type="PANTHER" id="PTHR43155:SF2">
    <property type="entry name" value="CYCLIC DI-GMP PHOSPHODIESTERASE PA4108"/>
    <property type="match status" value="1"/>
</dbReference>
<dbReference type="SMART" id="SM00471">
    <property type="entry name" value="HDc"/>
    <property type="match status" value="1"/>
</dbReference>
<evidence type="ECO:0000259" key="2">
    <source>
        <dbReference type="PROSITE" id="PS51832"/>
    </source>
</evidence>
<dbReference type="InterPro" id="IPR006674">
    <property type="entry name" value="HD_domain"/>
</dbReference>
<feature type="domain" description="HD-GYP" evidence="2">
    <location>
        <begin position="8"/>
        <end position="203"/>
    </location>
</feature>
<dbReference type="RefSeq" id="WP_204702399.1">
    <property type="nucleotide sequence ID" value="NZ_JAFBDQ010000015.1"/>
</dbReference>
<keyword evidence="4" id="KW-1185">Reference proteome</keyword>
<feature type="domain" description="HD" evidence="1">
    <location>
        <begin position="30"/>
        <end position="152"/>
    </location>
</feature>
<dbReference type="EMBL" id="JAFBDQ010000015">
    <property type="protein sequence ID" value="MBM7557651.1"/>
    <property type="molecule type" value="Genomic_DNA"/>
</dbReference>
<accession>A0A938XWP9</accession>
<proteinExistence type="predicted"/>
<dbReference type="CDD" id="cd00077">
    <property type="entry name" value="HDc"/>
    <property type="match status" value="1"/>
</dbReference>
<dbReference type="InterPro" id="IPR006675">
    <property type="entry name" value="HDIG_dom"/>
</dbReference>
<dbReference type="PANTHER" id="PTHR43155">
    <property type="entry name" value="CYCLIC DI-GMP PHOSPHODIESTERASE PA4108-RELATED"/>
    <property type="match status" value="1"/>
</dbReference>
<evidence type="ECO:0000313" key="3">
    <source>
        <dbReference type="EMBL" id="MBM7557651.1"/>
    </source>
</evidence>
<dbReference type="InterPro" id="IPR003607">
    <property type="entry name" value="HD/PDEase_dom"/>
</dbReference>
<dbReference type="PROSITE" id="PS51831">
    <property type="entry name" value="HD"/>
    <property type="match status" value="1"/>
</dbReference>
<evidence type="ECO:0000259" key="1">
    <source>
        <dbReference type="PROSITE" id="PS51831"/>
    </source>
</evidence>
<dbReference type="Proteomes" id="UP000774000">
    <property type="component" value="Unassembled WGS sequence"/>
</dbReference>
<dbReference type="PROSITE" id="PS51832">
    <property type="entry name" value="HD_GYP"/>
    <property type="match status" value="1"/>
</dbReference>
<sequence length="229" mass="26280">MKNISANKKIDVHDVIEILITTLSTKDRYTFEHSWRVAELATAIAQEMKLDHQEIERIHYAAHLHDIGKIGVEEKVLNKSGKLTATEMKKMQEHPGIGHEILWEIPLFTSVSTIVLYHHERYDGLGYPSGLEGKQIPLGSRIIAVADTFDAITSDRSYRLAKSYGYAYNEVNEHSGEQFCPRVVKHFNKIFTKIPDLLKEVEKKIENDFVAEDKIKEINHNSLFHSKKV</sequence>
<protein>
    <submittedName>
        <fullName evidence="3">Nucleotidyltransferase with HDIG domain</fullName>
    </submittedName>
</protein>